<accession>A0ABN2YQY9</accession>
<gene>
    <name evidence="2" type="ORF">GCM10009825_11200</name>
</gene>
<evidence type="ECO:0000313" key="2">
    <source>
        <dbReference type="EMBL" id="GAA2130298.1"/>
    </source>
</evidence>
<name>A0ABN2YQY9_9MICC</name>
<sequence>MANRFAPPRPAAALTPPSLPSPPTRTTVPASTFSATLGFFSAARQGRRDDAELGKGLWRRAHDRFNRGLDRYHQVLEGVEDEALYGELVEVANELSALAPRVREICVEAQRRYPSNGLDIPGPLAGVHRALSTAGNSLAMTAEAAAMLRLAVGPVPAGAASVRRRADAVLEHVHDAERRLAEATGRGPTPGIPG</sequence>
<reference evidence="2 3" key="1">
    <citation type="journal article" date="2019" name="Int. J. Syst. Evol. Microbiol.">
        <title>The Global Catalogue of Microorganisms (GCM) 10K type strain sequencing project: providing services to taxonomists for standard genome sequencing and annotation.</title>
        <authorList>
            <consortium name="The Broad Institute Genomics Platform"/>
            <consortium name="The Broad Institute Genome Sequencing Center for Infectious Disease"/>
            <person name="Wu L."/>
            <person name="Ma J."/>
        </authorList>
    </citation>
    <scope>NUCLEOTIDE SEQUENCE [LARGE SCALE GENOMIC DNA]</scope>
    <source>
        <strain evidence="2 3">JCM 15921</strain>
    </source>
</reference>
<dbReference type="Proteomes" id="UP001500102">
    <property type="component" value="Unassembled WGS sequence"/>
</dbReference>
<evidence type="ECO:0008006" key="4">
    <source>
        <dbReference type="Google" id="ProtNLM"/>
    </source>
</evidence>
<evidence type="ECO:0000313" key="3">
    <source>
        <dbReference type="Proteomes" id="UP001500102"/>
    </source>
</evidence>
<proteinExistence type="predicted"/>
<protein>
    <recommendedName>
        <fullName evidence="4">Dehydrogenase</fullName>
    </recommendedName>
</protein>
<keyword evidence="3" id="KW-1185">Reference proteome</keyword>
<feature type="region of interest" description="Disordered" evidence="1">
    <location>
        <begin position="1"/>
        <end position="28"/>
    </location>
</feature>
<dbReference type="EMBL" id="BAAAQB010000012">
    <property type="protein sequence ID" value="GAA2130298.1"/>
    <property type="molecule type" value="Genomic_DNA"/>
</dbReference>
<organism evidence="2 3">
    <name type="scientific">Arthrobacter humicola</name>
    <dbReference type="NCBI Taxonomy" id="409291"/>
    <lineage>
        <taxon>Bacteria</taxon>
        <taxon>Bacillati</taxon>
        <taxon>Actinomycetota</taxon>
        <taxon>Actinomycetes</taxon>
        <taxon>Micrococcales</taxon>
        <taxon>Micrococcaceae</taxon>
        <taxon>Arthrobacter</taxon>
    </lineage>
</organism>
<evidence type="ECO:0000256" key="1">
    <source>
        <dbReference type="SAM" id="MobiDB-lite"/>
    </source>
</evidence>
<comment type="caution">
    <text evidence="2">The sequence shown here is derived from an EMBL/GenBank/DDBJ whole genome shotgun (WGS) entry which is preliminary data.</text>
</comment>